<dbReference type="InterPro" id="IPR039159">
    <property type="entry name" value="SAYSD1"/>
</dbReference>
<keyword evidence="1" id="KW-0812">Transmembrane</keyword>
<sequence length="169" mass="19517">MAINDAERKLAEYRKRKEREKVIHRYKEEIKGVFSKFKLPTRQNSQESSSIMGSEDEDVSDSCLLMEPIEENLEVTEPSPSWTVLDYVQCIILFLLWATVYVIFIQFQFGTVYLVVSAIIGMYLNTRTSPKKKNEISAYSVFNKNCESIDGTLDAEKMTRDMIYGGLSR</sequence>
<accession>A0ABD1F8L0</accession>
<gene>
    <name evidence="3" type="ORF">ABEB36_002213</name>
</gene>
<evidence type="ECO:0000313" key="4">
    <source>
        <dbReference type="Proteomes" id="UP001566132"/>
    </source>
</evidence>
<name>A0ABD1F8L0_HYPHA</name>
<comment type="caution">
    <text evidence="3">The sequence shown here is derived from an EMBL/GenBank/DDBJ whole genome shotgun (WGS) entry which is preliminary data.</text>
</comment>
<dbReference type="EMBL" id="JBDJPC010000002">
    <property type="protein sequence ID" value="KAL1512654.1"/>
    <property type="molecule type" value="Genomic_DNA"/>
</dbReference>
<keyword evidence="1" id="KW-1133">Transmembrane helix</keyword>
<evidence type="ECO:0000313" key="3">
    <source>
        <dbReference type="EMBL" id="KAL1512654.1"/>
    </source>
</evidence>
<keyword evidence="4" id="KW-1185">Reference proteome</keyword>
<proteinExistence type="predicted"/>
<evidence type="ECO:0000259" key="2">
    <source>
        <dbReference type="Pfam" id="PF10260"/>
    </source>
</evidence>
<dbReference type="InterPro" id="IPR019387">
    <property type="entry name" value="SAYSvFN_dom"/>
</dbReference>
<evidence type="ECO:0000256" key="1">
    <source>
        <dbReference type="SAM" id="Phobius"/>
    </source>
</evidence>
<dbReference type="PANTHER" id="PTHR13527:SF0">
    <property type="entry name" value="SAYSVFN DOMAIN-CONTAINING PROTEIN 1"/>
    <property type="match status" value="1"/>
</dbReference>
<organism evidence="3 4">
    <name type="scientific">Hypothenemus hampei</name>
    <name type="common">Coffee berry borer</name>
    <dbReference type="NCBI Taxonomy" id="57062"/>
    <lineage>
        <taxon>Eukaryota</taxon>
        <taxon>Metazoa</taxon>
        <taxon>Ecdysozoa</taxon>
        <taxon>Arthropoda</taxon>
        <taxon>Hexapoda</taxon>
        <taxon>Insecta</taxon>
        <taxon>Pterygota</taxon>
        <taxon>Neoptera</taxon>
        <taxon>Endopterygota</taxon>
        <taxon>Coleoptera</taxon>
        <taxon>Polyphaga</taxon>
        <taxon>Cucujiformia</taxon>
        <taxon>Curculionidae</taxon>
        <taxon>Scolytinae</taxon>
        <taxon>Hypothenemus</taxon>
    </lineage>
</organism>
<feature type="domain" description="SAYSvFN" evidence="2">
    <location>
        <begin position="94"/>
        <end position="162"/>
    </location>
</feature>
<keyword evidence="1" id="KW-0472">Membrane</keyword>
<dbReference type="Pfam" id="PF10260">
    <property type="entry name" value="SAYSvFN"/>
    <property type="match status" value="1"/>
</dbReference>
<dbReference type="AlphaFoldDB" id="A0ABD1F8L0"/>
<dbReference type="Proteomes" id="UP001566132">
    <property type="component" value="Unassembled WGS sequence"/>
</dbReference>
<dbReference type="PANTHER" id="PTHR13527">
    <property type="entry name" value="SAYSVFN DOMAIN-CONTAINING PROTEIN 1"/>
    <property type="match status" value="1"/>
</dbReference>
<protein>
    <recommendedName>
        <fullName evidence="2">SAYSvFN domain-containing protein</fullName>
    </recommendedName>
</protein>
<feature type="transmembrane region" description="Helical" evidence="1">
    <location>
        <begin position="91"/>
        <end position="124"/>
    </location>
</feature>
<reference evidence="3 4" key="1">
    <citation type="submission" date="2024-05" db="EMBL/GenBank/DDBJ databases">
        <title>Genetic variation in Jamaican populations of the coffee berry borer (Hypothenemus hampei).</title>
        <authorList>
            <person name="Errbii M."/>
            <person name="Myrie A."/>
        </authorList>
    </citation>
    <scope>NUCLEOTIDE SEQUENCE [LARGE SCALE GENOMIC DNA]</scope>
    <source>
        <strain evidence="3">JA-Hopewell-2020-01-JO</strain>
        <tissue evidence="3">Whole body</tissue>
    </source>
</reference>